<evidence type="ECO:0000313" key="2">
    <source>
        <dbReference type="Proteomes" id="UP000824540"/>
    </source>
</evidence>
<dbReference type="AlphaFoldDB" id="A0A8T2P9C2"/>
<accession>A0A8T2P9C2</accession>
<evidence type="ECO:0000313" key="1">
    <source>
        <dbReference type="EMBL" id="KAG9349125.1"/>
    </source>
</evidence>
<reference evidence="1" key="1">
    <citation type="thesis" date="2021" institute="BYU ScholarsArchive" country="Provo, UT, USA">
        <title>Applications of and Algorithms for Genome Assembly and Genomic Analyses with an Emphasis on Marine Teleosts.</title>
        <authorList>
            <person name="Pickett B.D."/>
        </authorList>
    </citation>
    <scope>NUCLEOTIDE SEQUENCE</scope>
    <source>
        <strain evidence="1">HI-2016</strain>
    </source>
</reference>
<organism evidence="1 2">
    <name type="scientific">Albula glossodonta</name>
    <name type="common">roundjaw bonefish</name>
    <dbReference type="NCBI Taxonomy" id="121402"/>
    <lineage>
        <taxon>Eukaryota</taxon>
        <taxon>Metazoa</taxon>
        <taxon>Chordata</taxon>
        <taxon>Craniata</taxon>
        <taxon>Vertebrata</taxon>
        <taxon>Euteleostomi</taxon>
        <taxon>Actinopterygii</taxon>
        <taxon>Neopterygii</taxon>
        <taxon>Teleostei</taxon>
        <taxon>Albuliformes</taxon>
        <taxon>Albulidae</taxon>
        <taxon>Albula</taxon>
    </lineage>
</organism>
<dbReference type="Proteomes" id="UP000824540">
    <property type="component" value="Unassembled WGS sequence"/>
</dbReference>
<proteinExistence type="predicted"/>
<gene>
    <name evidence="1" type="ORF">JZ751_029445</name>
</gene>
<dbReference type="EMBL" id="JAFBMS010000010">
    <property type="protein sequence ID" value="KAG9349125.1"/>
    <property type="molecule type" value="Genomic_DNA"/>
</dbReference>
<sequence>MTLHYMCEVQGSHCCAPALRNEKQVPRVQALLLRAFLCERRRRMTRHRRTTLTQAAFTAPETF</sequence>
<comment type="caution">
    <text evidence="1">The sequence shown here is derived from an EMBL/GenBank/DDBJ whole genome shotgun (WGS) entry which is preliminary data.</text>
</comment>
<name>A0A8T2P9C2_9TELE</name>
<keyword evidence="2" id="KW-1185">Reference proteome</keyword>
<protein>
    <submittedName>
        <fullName evidence="1">Uncharacterized protein</fullName>
    </submittedName>
</protein>